<keyword evidence="3 5" id="KW-1133">Transmembrane helix</keyword>
<dbReference type="EMBL" id="AQHR01000049">
    <property type="protein sequence ID" value="EON77761.1"/>
    <property type="molecule type" value="Genomic_DNA"/>
</dbReference>
<accession>R7ZUC4</accession>
<dbReference type="GO" id="GO:0005262">
    <property type="term" value="F:calcium channel activity"/>
    <property type="evidence" value="ECO:0007669"/>
    <property type="project" value="TreeGrafter"/>
</dbReference>
<keyword evidence="2 5" id="KW-0812">Transmembrane</keyword>
<comment type="caution">
    <text evidence="7">The sequence shown here is derived from an EMBL/GenBank/DDBJ whole genome shotgun (WGS) entry which is preliminary data.</text>
</comment>
<dbReference type="PANTHER" id="PTHR10846">
    <property type="entry name" value="SODIUM/POTASSIUM/CALCIUM EXCHANGER"/>
    <property type="match status" value="1"/>
</dbReference>
<dbReference type="STRING" id="1232681.ADIS_1680"/>
<dbReference type="PATRIC" id="fig|1288963.3.peg.1669"/>
<evidence type="ECO:0000313" key="8">
    <source>
        <dbReference type="Proteomes" id="UP000013909"/>
    </source>
</evidence>
<feature type="transmembrane region" description="Helical" evidence="5">
    <location>
        <begin position="237"/>
        <end position="257"/>
    </location>
</feature>
<dbReference type="NCBIfam" id="TIGR00367">
    <property type="entry name" value="calcium/sodium antiporter"/>
    <property type="match status" value="1"/>
</dbReference>
<dbReference type="AlphaFoldDB" id="R7ZUC4"/>
<evidence type="ECO:0000256" key="1">
    <source>
        <dbReference type="ARBA" id="ARBA00004141"/>
    </source>
</evidence>
<feature type="transmembrane region" description="Helical" evidence="5">
    <location>
        <begin position="164"/>
        <end position="182"/>
    </location>
</feature>
<keyword evidence="8" id="KW-1185">Reference proteome</keyword>
<dbReference type="Gene3D" id="6.10.280.80">
    <property type="entry name" value="NCX, peripheral helical region"/>
    <property type="match status" value="1"/>
</dbReference>
<evidence type="ECO:0000256" key="2">
    <source>
        <dbReference type="ARBA" id="ARBA00022692"/>
    </source>
</evidence>
<dbReference type="RefSeq" id="WP_010853819.1">
    <property type="nucleotide sequence ID" value="NZ_AQHR01000049.1"/>
</dbReference>
<feature type="domain" description="Sodium/calcium exchanger membrane region" evidence="6">
    <location>
        <begin position="4"/>
        <end position="143"/>
    </location>
</feature>
<feature type="domain" description="Sodium/calcium exchanger membrane region" evidence="6">
    <location>
        <begin position="167"/>
        <end position="309"/>
    </location>
</feature>
<feature type="transmembrane region" description="Helical" evidence="5">
    <location>
        <begin position="34"/>
        <end position="61"/>
    </location>
</feature>
<dbReference type="PANTHER" id="PTHR10846:SF8">
    <property type="entry name" value="INNER MEMBRANE PROTEIN YRBG"/>
    <property type="match status" value="1"/>
</dbReference>
<evidence type="ECO:0000256" key="3">
    <source>
        <dbReference type="ARBA" id="ARBA00022989"/>
    </source>
</evidence>
<evidence type="ECO:0000313" key="7">
    <source>
        <dbReference type="EMBL" id="EON77761.1"/>
    </source>
</evidence>
<dbReference type="Proteomes" id="UP000013909">
    <property type="component" value="Unassembled WGS sequence"/>
</dbReference>
<sequence length="309" mass="32923">MIPYILLVLGLSLLLVGGKTLVDGASAIAARLGLSAGLIGLTIVAFGTSAPELLVCVTAALKGNSDIAVGNVVGSNIANITLVLGITGLVFPVVITPSILRMDYTFTMITTVLFFLLALNGVISFVEGLVLVTLFVLVNMYFFKKIGRVEISDEETVQLKKKSVWISIGYVLLGVGGLYLGSELFVENGVIIATSLGVSERIIGITVIAVGTSLPELITSVIAAIKKETDIAIGNVLGSNMMNILSIIGITALVRPIPISADFIYNDFIWMIAFTAILFPLMRIRYAISRIDGGILLVGYAVYIFFLLW</sequence>
<dbReference type="InterPro" id="IPR004837">
    <property type="entry name" value="NaCa_Exmemb"/>
</dbReference>
<evidence type="ECO:0000259" key="6">
    <source>
        <dbReference type="Pfam" id="PF01699"/>
    </source>
</evidence>
<keyword evidence="4 5" id="KW-0472">Membrane</keyword>
<feature type="transmembrane region" description="Helical" evidence="5">
    <location>
        <begin position="202"/>
        <end position="225"/>
    </location>
</feature>
<reference evidence="7 8" key="1">
    <citation type="submission" date="2013-02" db="EMBL/GenBank/DDBJ databases">
        <title>A novel strain isolated from Lonar lake, Maharashtra, India.</title>
        <authorList>
            <person name="Singh A."/>
        </authorList>
    </citation>
    <scope>NUCLEOTIDE SEQUENCE [LARGE SCALE GENOMIC DNA]</scope>
    <source>
        <strain evidence="7 8">AK24</strain>
    </source>
</reference>
<evidence type="ECO:0000256" key="5">
    <source>
        <dbReference type="SAM" id="Phobius"/>
    </source>
</evidence>
<dbReference type="Pfam" id="PF01699">
    <property type="entry name" value="Na_Ca_ex"/>
    <property type="match status" value="2"/>
</dbReference>
<dbReference type="Gene3D" id="1.20.1420.30">
    <property type="entry name" value="NCX, central ion-binding region"/>
    <property type="match status" value="2"/>
</dbReference>
<dbReference type="GO" id="GO:0006874">
    <property type="term" value="P:intracellular calcium ion homeostasis"/>
    <property type="evidence" value="ECO:0007669"/>
    <property type="project" value="TreeGrafter"/>
</dbReference>
<feature type="transmembrane region" description="Helical" evidence="5">
    <location>
        <begin position="112"/>
        <end position="143"/>
    </location>
</feature>
<comment type="subcellular location">
    <subcellularLocation>
        <location evidence="1">Membrane</location>
        <topology evidence="1">Multi-pass membrane protein</topology>
    </subcellularLocation>
</comment>
<feature type="transmembrane region" description="Helical" evidence="5">
    <location>
        <begin position="73"/>
        <end position="100"/>
    </location>
</feature>
<dbReference type="GO" id="GO:0005886">
    <property type="term" value="C:plasma membrane"/>
    <property type="evidence" value="ECO:0007669"/>
    <property type="project" value="TreeGrafter"/>
</dbReference>
<organism evidence="7 8">
    <name type="scientific">Lunatimonas lonarensis</name>
    <dbReference type="NCBI Taxonomy" id="1232681"/>
    <lineage>
        <taxon>Bacteria</taxon>
        <taxon>Pseudomonadati</taxon>
        <taxon>Bacteroidota</taxon>
        <taxon>Cytophagia</taxon>
        <taxon>Cytophagales</taxon>
        <taxon>Cyclobacteriaceae</taxon>
    </lineage>
</organism>
<gene>
    <name evidence="7" type="ORF">ADIS_1680</name>
</gene>
<dbReference type="GO" id="GO:0008273">
    <property type="term" value="F:calcium, potassium:sodium antiporter activity"/>
    <property type="evidence" value="ECO:0007669"/>
    <property type="project" value="TreeGrafter"/>
</dbReference>
<proteinExistence type="predicted"/>
<dbReference type="InterPro" id="IPR044880">
    <property type="entry name" value="NCX_ion-bd_dom_sf"/>
</dbReference>
<feature type="transmembrane region" description="Helical" evidence="5">
    <location>
        <begin position="263"/>
        <end position="281"/>
    </location>
</feature>
<name>R7ZUC4_9BACT</name>
<feature type="transmembrane region" description="Helical" evidence="5">
    <location>
        <begin position="288"/>
        <end position="308"/>
    </location>
</feature>
<dbReference type="InterPro" id="IPR004481">
    <property type="entry name" value="K/Na/Ca-exchanger"/>
</dbReference>
<evidence type="ECO:0000256" key="4">
    <source>
        <dbReference type="ARBA" id="ARBA00023136"/>
    </source>
</evidence>
<protein>
    <submittedName>
        <fullName evidence="7">Inner membrane protein YrbG, predicted calcium/sodium:proton antiporter</fullName>
    </submittedName>
</protein>